<keyword evidence="3" id="KW-1185">Reference proteome</keyword>
<evidence type="ECO:0008006" key="4">
    <source>
        <dbReference type="Google" id="ProtNLM"/>
    </source>
</evidence>
<gene>
    <name evidence="2" type="ORF">DDE20_11060</name>
</gene>
<dbReference type="EMBL" id="QDKM01000004">
    <property type="protein sequence ID" value="PVH28879.1"/>
    <property type="molecule type" value="Genomic_DNA"/>
</dbReference>
<comment type="caution">
    <text evidence="2">The sequence shown here is derived from an EMBL/GenBank/DDBJ whole genome shotgun (WGS) entry which is preliminary data.</text>
</comment>
<accession>A0A2T8HTV3</accession>
<dbReference type="Proteomes" id="UP000245911">
    <property type="component" value="Unassembled WGS sequence"/>
</dbReference>
<dbReference type="OrthoDB" id="8443793at2"/>
<proteinExistence type="predicted"/>
<dbReference type="InterPro" id="IPR003772">
    <property type="entry name" value="YceD"/>
</dbReference>
<dbReference type="Pfam" id="PF02620">
    <property type="entry name" value="YceD"/>
    <property type="match status" value="1"/>
</dbReference>
<evidence type="ECO:0000256" key="1">
    <source>
        <dbReference type="SAM" id="MobiDB-lite"/>
    </source>
</evidence>
<evidence type="ECO:0000313" key="3">
    <source>
        <dbReference type="Proteomes" id="UP000245911"/>
    </source>
</evidence>
<name>A0A2T8HTV3_9RHOB</name>
<organism evidence="2 3">
    <name type="scientific">Pararhodobacter oceanensis</name>
    <dbReference type="NCBI Taxonomy" id="2172121"/>
    <lineage>
        <taxon>Bacteria</taxon>
        <taxon>Pseudomonadati</taxon>
        <taxon>Pseudomonadota</taxon>
        <taxon>Alphaproteobacteria</taxon>
        <taxon>Rhodobacterales</taxon>
        <taxon>Paracoccaceae</taxon>
        <taxon>Pararhodobacter</taxon>
    </lineage>
</organism>
<evidence type="ECO:0000313" key="2">
    <source>
        <dbReference type="EMBL" id="PVH28879.1"/>
    </source>
</evidence>
<feature type="region of interest" description="Disordered" evidence="1">
    <location>
        <begin position="153"/>
        <end position="185"/>
    </location>
</feature>
<protein>
    <recommendedName>
        <fullName evidence="4">DUF177 domain-containing protein</fullName>
    </recommendedName>
</protein>
<reference evidence="2 3" key="1">
    <citation type="submission" date="2018-04" db="EMBL/GenBank/DDBJ databases">
        <title>Pararhodobacter oceanense sp. nov., isolated from marine intertidal sediment.</title>
        <authorList>
            <person name="Wang X.-L."/>
            <person name="Du Z.-J."/>
        </authorList>
    </citation>
    <scope>NUCLEOTIDE SEQUENCE [LARGE SCALE GENOMIC DNA]</scope>
    <source>
        <strain evidence="2 3">AM505</strain>
    </source>
</reference>
<sequence>MRQSTSASLPLRVADLPNRTGVDFTLTPDAEARAAIAERLDLQRLRKLTFTGKLRPDGHHDWQLEATLGATAVQSCVVTFAPVTTRLDVPVQRRFLRRMPEITDIEVEIPDDDIEPLGPVIDLGEIMEEALSLALPDYPRAEDADETALPGVITAGDEAAPAAEEPERQTPFANLSSLLNAKKDE</sequence>
<dbReference type="AlphaFoldDB" id="A0A2T8HTV3"/>